<dbReference type="GeneTree" id="ENSGT00940000163460"/>
<dbReference type="AlphaFoldDB" id="A0A3P8XUQ6"/>
<evidence type="ECO:0000256" key="2">
    <source>
        <dbReference type="SAM" id="SignalP"/>
    </source>
</evidence>
<name>A0A3P8XUQ6_ESOLU</name>
<protein>
    <recommendedName>
        <fullName evidence="3">C-type lectin domain-containing protein</fullName>
    </recommendedName>
</protein>
<reference evidence="4" key="3">
    <citation type="submission" date="2025-08" db="UniProtKB">
        <authorList>
            <consortium name="Ensembl"/>
        </authorList>
    </citation>
    <scope>IDENTIFICATION</scope>
</reference>
<reference evidence="4" key="4">
    <citation type="submission" date="2025-09" db="UniProtKB">
        <authorList>
            <consortium name="Ensembl"/>
        </authorList>
    </citation>
    <scope>IDENTIFICATION</scope>
</reference>
<evidence type="ECO:0000256" key="1">
    <source>
        <dbReference type="ARBA" id="ARBA00023157"/>
    </source>
</evidence>
<reference evidence="5" key="1">
    <citation type="journal article" date="2014" name="PLoS ONE">
        <title>The genome and linkage map of the northern pike (Esox lucius): conserved synteny revealed between the salmonid sister group and the Neoteleostei.</title>
        <authorList>
            <person name="Rondeau E.B."/>
            <person name="Minkley D.R."/>
            <person name="Leong J.S."/>
            <person name="Messmer A.M."/>
            <person name="Jantzen J.R."/>
            <person name="von Schalburg K.R."/>
            <person name="Lemon C."/>
            <person name="Bird N.H."/>
            <person name="Koop B.F."/>
        </authorList>
    </citation>
    <scope>NUCLEOTIDE SEQUENCE</scope>
</reference>
<feature type="domain" description="C-type lectin" evidence="3">
    <location>
        <begin position="140"/>
        <end position="254"/>
    </location>
</feature>
<keyword evidence="2" id="KW-0732">Signal</keyword>
<sequence>MDNAILTALLVSGVLRVIVVSKPNLPGAGKHIYVNYRKIWMDAQQYCQQHYTDLSSVGSVWEETQLNMAAGGRIEVLTWFGMHRDPTNLTGWKWSGGGYTTYIGTWGWDQPSNGVGNVVVAIAWNLWYDMSPLNTCPFFCVQLIVVTESKTWEGALEYCREQHTDLASLLSATELLQAQAESTEAQTTTSYLWTGLVYLADSWLWVNGDPLEYEGWPQGGAHLCPAWNLRCGAIGLTGLWENRDCQERLSFICY</sequence>
<feature type="chain" id="PRO_5018049342" description="C-type lectin domain-containing protein" evidence="2">
    <location>
        <begin position="22"/>
        <end position="254"/>
    </location>
</feature>
<dbReference type="InterPro" id="IPR001304">
    <property type="entry name" value="C-type_lectin-like"/>
</dbReference>
<dbReference type="Proteomes" id="UP000265140">
    <property type="component" value="Chromosome 9"/>
</dbReference>
<dbReference type="SMART" id="SM00034">
    <property type="entry name" value="CLECT"/>
    <property type="match status" value="2"/>
</dbReference>
<dbReference type="Ensembl" id="ENSELUT00000007200.3">
    <property type="protein sequence ID" value="ENSELUP00000007479.1"/>
    <property type="gene ID" value="ENSELUG00000008249.3"/>
</dbReference>
<dbReference type="Pfam" id="PF00059">
    <property type="entry name" value="Lectin_C"/>
    <property type="match status" value="2"/>
</dbReference>
<dbReference type="PROSITE" id="PS00615">
    <property type="entry name" value="C_TYPE_LECTIN_1"/>
    <property type="match status" value="1"/>
</dbReference>
<keyword evidence="1" id="KW-1015">Disulfide bond</keyword>
<dbReference type="PANTHER" id="PTHR45784:SF8">
    <property type="entry name" value="C-TYPE MANNOSE RECEPTOR 2-RELATED"/>
    <property type="match status" value="1"/>
</dbReference>
<keyword evidence="5" id="KW-1185">Reference proteome</keyword>
<dbReference type="FunCoup" id="A0A3P8XUQ6">
    <property type="interactions" value="117"/>
</dbReference>
<dbReference type="InterPro" id="IPR016186">
    <property type="entry name" value="C-type_lectin-like/link_sf"/>
</dbReference>
<evidence type="ECO:0000313" key="5">
    <source>
        <dbReference type="Proteomes" id="UP000265140"/>
    </source>
</evidence>
<dbReference type="OMA" id="NKETWSS"/>
<dbReference type="InParanoid" id="A0A3P8XUQ6"/>
<evidence type="ECO:0000259" key="3">
    <source>
        <dbReference type="PROSITE" id="PS50041"/>
    </source>
</evidence>
<feature type="domain" description="C-type lectin" evidence="3">
    <location>
        <begin position="37"/>
        <end position="141"/>
    </location>
</feature>
<dbReference type="PROSITE" id="PS50041">
    <property type="entry name" value="C_TYPE_LECTIN_2"/>
    <property type="match status" value="2"/>
</dbReference>
<organism evidence="4 5">
    <name type="scientific">Esox lucius</name>
    <name type="common">Northern pike</name>
    <dbReference type="NCBI Taxonomy" id="8010"/>
    <lineage>
        <taxon>Eukaryota</taxon>
        <taxon>Metazoa</taxon>
        <taxon>Chordata</taxon>
        <taxon>Craniata</taxon>
        <taxon>Vertebrata</taxon>
        <taxon>Euteleostomi</taxon>
        <taxon>Actinopterygii</taxon>
        <taxon>Neopterygii</taxon>
        <taxon>Teleostei</taxon>
        <taxon>Protacanthopterygii</taxon>
        <taxon>Esociformes</taxon>
        <taxon>Esocidae</taxon>
        <taxon>Esox</taxon>
    </lineage>
</organism>
<proteinExistence type="predicted"/>
<reference evidence="4" key="2">
    <citation type="submission" date="2020-02" db="EMBL/GenBank/DDBJ databases">
        <title>Esox lucius (northern pike) genome, fEsoLuc1, primary haplotype.</title>
        <authorList>
            <person name="Myers G."/>
            <person name="Karagic N."/>
            <person name="Meyer A."/>
            <person name="Pippel M."/>
            <person name="Reichard M."/>
            <person name="Winkler S."/>
            <person name="Tracey A."/>
            <person name="Sims Y."/>
            <person name="Howe K."/>
            <person name="Rhie A."/>
            <person name="Formenti G."/>
            <person name="Durbin R."/>
            <person name="Fedrigo O."/>
            <person name="Jarvis E.D."/>
        </authorList>
    </citation>
    <scope>NUCLEOTIDE SEQUENCE [LARGE SCALE GENOMIC DNA]</scope>
</reference>
<dbReference type="SUPFAM" id="SSF56436">
    <property type="entry name" value="C-type lectin-like"/>
    <property type="match status" value="2"/>
</dbReference>
<dbReference type="Bgee" id="ENSELUG00000008249">
    <property type="expression patterns" value="Expressed in ovary and 1 other cell type or tissue"/>
</dbReference>
<accession>A0A3P8XUQ6</accession>
<dbReference type="Gene3D" id="3.10.100.10">
    <property type="entry name" value="Mannose-Binding Protein A, subunit A"/>
    <property type="match status" value="2"/>
</dbReference>
<dbReference type="InterPro" id="IPR018378">
    <property type="entry name" value="C-type_lectin_CS"/>
</dbReference>
<dbReference type="InterPro" id="IPR016187">
    <property type="entry name" value="CTDL_fold"/>
</dbReference>
<dbReference type="PANTHER" id="PTHR45784">
    <property type="entry name" value="C-TYPE LECTIN DOMAIN FAMILY 20 MEMBER A-RELATED"/>
    <property type="match status" value="1"/>
</dbReference>
<evidence type="ECO:0000313" key="4">
    <source>
        <dbReference type="Ensembl" id="ENSELUP00000007479.1"/>
    </source>
</evidence>
<feature type="signal peptide" evidence="2">
    <location>
        <begin position="1"/>
        <end position="21"/>
    </location>
</feature>